<dbReference type="GeneID" id="7442309"/>
<dbReference type="SUPFAM" id="SSF46785">
    <property type="entry name" value="Winged helix' DNA-binding domain"/>
    <property type="match status" value="1"/>
</dbReference>
<dbReference type="Pfam" id="PF00447">
    <property type="entry name" value="HSF_DNA-bind"/>
    <property type="match status" value="1"/>
</dbReference>
<evidence type="ECO:0000313" key="6">
    <source>
        <dbReference type="EMBL" id="EED92211.1"/>
    </source>
</evidence>
<dbReference type="InParanoid" id="B8C3Z7"/>
<dbReference type="PANTHER" id="PTHR10015:SF206">
    <property type="entry name" value="HSF-TYPE DNA-BINDING DOMAIN-CONTAINING PROTEIN"/>
    <property type="match status" value="1"/>
</dbReference>
<evidence type="ECO:0000256" key="4">
    <source>
        <dbReference type="RuleBase" id="RU004020"/>
    </source>
</evidence>
<dbReference type="RefSeq" id="XP_002290459.1">
    <property type="nucleotide sequence ID" value="XM_002290423.1"/>
</dbReference>
<name>B8C3Z7_THAPS</name>
<dbReference type="FunFam" id="1.10.10.10:FF:000479">
    <property type="entry name" value="Predicted protein"/>
    <property type="match status" value="1"/>
</dbReference>
<dbReference type="AlphaFoldDB" id="B8C3Z7"/>
<comment type="similarity">
    <text evidence="4">Belongs to the HSF family.</text>
</comment>
<gene>
    <name evidence="6" type="primary">HSF24</name>
    <name evidence="6" type="ORF">THAPSDRAFT_262668</name>
</gene>
<reference evidence="6 7" key="1">
    <citation type="journal article" date="2004" name="Science">
        <title>The genome of the diatom Thalassiosira pseudonana: ecology, evolution, and metabolism.</title>
        <authorList>
            <person name="Armbrust E.V."/>
            <person name="Berges J.A."/>
            <person name="Bowler C."/>
            <person name="Green B.R."/>
            <person name="Martinez D."/>
            <person name="Putnam N.H."/>
            <person name="Zhou S."/>
            <person name="Allen A.E."/>
            <person name="Apt K.E."/>
            <person name="Bechner M."/>
            <person name="Brzezinski M.A."/>
            <person name="Chaal B.K."/>
            <person name="Chiovitti A."/>
            <person name="Davis A.K."/>
            <person name="Demarest M.S."/>
            <person name="Detter J.C."/>
            <person name="Glavina T."/>
            <person name="Goodstein D."/>
            <person name="Hadi M.Z."/>
            <person name="Hellsten U."/>
            <person name="Hildebrand M."/>
            <person name="Jenkins B.D."/>
            <person name="Jurka J."/>
            <person name="Kapitonov V.V."/>
            <person name="Kroger N."/>
            <person name="Lau W.W."/>
            <person name="Lane T.W."/>
            <person name="Larimer F.W."/>
            <person name="Lippmeier J.C."/>
            <person name="Lucas S."/>
            <person name="Medina M."/>
            <person name="Montsant A."/>
            <person name="Obornik M."/>
            <person name="Parker M.S."/>
            <person name="Palenik B."/>
            <person name="Pazour G.J."/>
            <person name="Richardson P.M."/>
            <person name="Rynearson T.A."/>
            <person name="Saito M.A."/>
            <person name="Schwartz D.C."/>
            <person name="Thamatrakoln K."/>
            <person name="Valentin K."/>
            <person name="Vardi A."/>
            <person name="Wilkerson F.P."/>
            <person name="Rokhsar D.S."/>
        </authorList>
    </citation>
    <scope>NUCLEOTIDE SEQUENCE [LARGE SCALE GENOMIC DNA]</scope>
    <source>
        <strain evidence="6 7">CCMP1335</strain>
    </source>
</reference>
<keyword evidence="7" id="KW-1185">Reference proteome</keyword>
<dbReference type="OMA" id="YEHECFR"/>
<evidence type="ECO:0000313" key="7">
    <source>
        <dbReference type="Proteomes" id="UP000001449"/>
    </source>
</evidence>
<dbReference type="Proteomes" id="UP000001449">
    <property type="component" value="Chromosome 5"/>
</dbReference>
<feature type="domain" description="HSF-type DNA-binding" evidence="5">
    <location>
        <begin position="2"/>
        <end position="85"/>
    </location>
</feature>
<dbReference type="EMBL" id="CM000642">
    <property type="protein sequence ID" value="EED92211.1"/>
    <property type="molecule type" value="Genomic_DNA"/>
</dbReference>
<dbReference type="Gene3D" id="1.10.10.10">
    <property type="entry name" value="Winged helix-like DNA-binding domain superfamily/Winged helix DNA-binding domain"/>
    <property type="match status" value="1"/>
</dbReference>
<keyword evidence="2" id="KW-0238">DNA-binding</keyword>
<organism evidence="6 7">
    <name type="scientific">Thalassiosira pseudonana</name>
    <name type="common">Marine diatom</name>
    <name type="synonym">Cyclotella nana</name>
    <dbReference type="NCBI Taxonomy" id="35128"/>
    <lineage>
        <taxon>Eukaryota</taxon>
        <taxon>Sar</taxon>
        <taxon>Stramenopiles</taxon>
        <taxon>Ochrophyta</taxon>
        <taxon>Bacillariophyta</taxon>
        <taxon>Coscinodiscophyceae</taxon>
        <taxon>Thalassiosirophycidae</taxon>
        <taxon>Thalassiosirales</taxon>
        <taxon>Thalassiosiraceae</taxon>
        <taxon>Thalassiosira</taxon>
    </lineage>
</organism>
<dbReference type="SMART" id="SM00415">
    <property type="entry name" value="HSF"/>
    <property type="match status" value="1"/>
</dbReference>
<dbReference type="eggNOG" id="KOG0627">
    <property type="taxonomic scope" value="Eukaryota"/>
</dbReference>
<dbReference type="HOGENOM" id="CLU_144565_1_1_1"/>
<dbReference type="GO" id="GO:0003700">
    <property type="term" value="F:DNA-binding transcription factor activity"/>
    <property type="evidence" value="ECO:0007669"/>
    <property type="project" value="InterPro"/>
</dbReference>
<dbReference type="InterPro" id="IPR036388">
    <property type="entry name" value="WH-like_DNA-bd_sf"/>
</dbReference>
<dbReference type="InterPro" id="IPR000232">
    <property type="entry name" value="HSF_DNA-bd"/>
</dbReference>
<evidence type="ECO:0000256" key="3">
    <source>
        <dbReference type="ARBA" id="ARBA00023242"/>
    </source>
</evidence>
<proteinExistence type="inferred from homology"/>
<protein>
    <recommendedName>
        <fullName evidence="5">HSF-type DNA-binding domain-containing protein</fullName>
    </recommendedName>
</protein>
<evidence type="ECO:0000256" key="1">
    <source>
        <dbReference type="ARBA" id="ARBA00004123"/>
    </source>
</evidence>
<comment type="subcellular location">
    <subcellularLocation>
        <location evidence="1">Nucleus</location>
    </subcellularLocation>
</comment>
<feature type="non-terminal residue" evidence="6">
    <location>
        <position position="86"/>
    </location>
</feature>
<keyword evidence="3" id="KW-0539">Nucleus</keyword>
<dbReference type="InterPro" id="IPR036390">
    <property type="entry name" value="WH_DNA-bd_sf"/>
</dbReference>
<sequence>MDVLDRHDLSDIITWMPHGRSFRVKQPKLFASDILPRFFKQTKYLSFTRQLNLWGFKRISKGIDGGAYYHELFLRGRPYLAMRLKR</sequence>
<evidence type="ECO:0000256" key="2">
    <source>
        <dbReference type="ARBA" id="ARBA00023125"/>
    </source>
</evidence>
<reference evidence="6 7" key="2">
    <citation type="journal article" date="2008" name="Nature">
        <title>The Phaeodactylum genome reveals the evolutionary history of diatom genomes.</title>
        <authorList>
            <person name="Bowler C."/>
            <person name="Allen A.E."/>
            <person name="Badger J.H."/>
            <person name="Grimwood J."/>
            <person name="Jabbari K."/>
            <person name="Kuo A."/>
            <person name="Maheswari U."/>
            <person name="Martens C."/>
            <person name="Maumus F."/>
            <person name="Otillar R.P."/>
            <person name="Rayko E."/>
            <person name="Salamov A."/>
            <person name="Vandepoele K."/>
            <person name="Beszteri B."/>
            <person name="Gruber A."/>
            <person name="Heijde M."/>
            <person name="Katinka M."/>
            <person name="Mock T."/>
            <person name="Valentin K."/>
            <person name="Verret F."/>
            <person name="Berges J.A."/>
            <person name="Brownlee C."/>
            <person name="Cadoret J.P."/>
            <person name="Chiovitti A."/>
            <person name="Choi C.J."/>
            <person name="Coesel S."/>
            <person name="De Martino A."/>
            <person name="Detter J.C."/>
            <person name="Durkin C."/>
            <person name="Falciatore A."/>
            <person name="Fournet J."/>
            <person name="Haruta M."/>
            <person name="Huysman M.J."/>
            <person name="Jenkins B.D."/>
            <person name="Jiroutova K."/>
            <person name="Jorgensen R.E."/>
            <person name="Joubert Y."/>
            <person name="Kaplan A."/>
            <person name="Kroger N."/>
            <person name="Kroth P.G."/>
            <person name="La Roche J."/>
            <person name="Lindquist E."/>
            <person name="Lommer M."/>
            <person name="Martin-Jezequel V."/>
            <person name="Lopez P.J."/>
            <person name="Lucas S."/>
            <person name="Mangogna M."/>
            <person name="McGinnis K."/>
            <person name="Medlin L.K."/>
            <person name="Montsant A."/>
            <person name="Oudot-Le Secq M.P."/>
            <person name="Napoli C."/>
            <person name="Obornik M."/>
            <person name="Parker M.S."/>
            <person name="Petit J.L."/>
            <person name="Porcel B.M."/>
            <person name="Poulsen N."/>
            <person name="Robison M."/>
            <person name="Rychlewski L."/>
            <person name="Rynearson T.A."/>
            <person name="Schmutz J."/>
            <person name="Shapiro H."/>
            <person name="Siaut M."/>
            <person name="Stanley M."/>
            <person name="Sussman M.R."/>
            <person name="Taylor A.R."/>
            <person name="Vardi A."/>
            <person name="von Dassow P."/>
            <person name="Vyverman W."/>
            <person name="Willis A."/>
            <person name="Wyrwicz L.S."/>
            <person name="Rokhsar D.S."/>
            <person name="Weissenbach J."/>
            <person name="Armbrust E.V."/>
            <person name="Green B.R."/>
            <person name="Van de Peer Y."/>
            <person name="Grigoriev I.V."/>
        </authorList>
    </citation>
    <scope>NUCLEOTIDE SEQUENCE [LARGE SCALE GENOMIC DNA]</scope>
    <source>
        <strain evidence="6 7">CCMP1335</strain>
    </source>
</reference>
<dbReference type="GO" id="GO:0043565">
    <property type="term" value="F:sequence-specific DNA binding"/>
    <property type="evidence" value="ECO:0007669"/>
    <property type="project" value="InterPro"/>
</dbReference>
<dbReference type="PANTHER" id="PTHR10015">
    <property type="entry name" value="HEAT SHOCK TRANSCRIPTION FACTOR"/>
    <property type="match status" value="1"/>
</dbReference>
<dbReference type="KEGG" id="tps:THAPSDRAFT_262668"/>
<accession>B8C3Z7</accession>
<dbReference type="PaxDb" id="35128-Thaps262668"/>
<evidence type="ECO:0000259" key="5">
    <source>
        <dbReference type="SMART" id="SM00415"/>
    </source>
</evidence>
<dbReference type="GO" id="GO:0005634">
    <property type="term" value="C:nucleus"/>
    <property type="evidence" value="ECO:0007669"/>
    <property type="project" value="UniProtKB-SubCell"/>
</dbReference>